<sequence length="478" mass="54732">MAGEPWNRVNIPFPSAVSSVRIHFSATTDANVKALLRENEMVLKLICSEVLQTEIRVLYELLYILNNSYRGNKTFKALQQVEQCVNRLKNMKLEVVLQELADMCPNRIQRRVSIKTAQCDVPSQPMLEWLSLKVLGAAKLMSCTLSRCNKAFVLSKQQMKWEEFIILNVVITSMLSRLWVIFRGVLVSLSTLYQQLLEFHKEVAHAQPMPFLTDFSLPVDLAQFLGTSAVSLLLKQPKNDHKAKQQTKKKSSVKVTNQGQAWKVKEDLGVAIERDIVLDTDMTPFLKVFRNLTEGKTLPQETHKVDKKEKLKKQMKGAATFTDMATLLEEMILWCKSERMEKEKRLLTFLRMKCQKFKSLEASGYNVQRKLQTFRQEVCWALSPEGSVPRTCRATAAMRRNANRRTLYQSVRSRFKSSTGKTGVKKKHLKKCLKRRELSVSLCTKDDQSSRSIYEATPQTTDCDGNDDIDDIFALAGF</sequence>
<dbReference type="AlphaFoldDB" id="A0A3Q3MHI6"/>
<dbReference type="GeneTree" id="ENSGT00390000007644"/>
<reference evidence="2" key="2">
    <citation type="submission" date="2025-09" db="UniProtKB">
        <authorList>
            <consortium name="Ensembl"/>
        </authorList>
    </citation>
    <scope>IDENTIFICATION</scope>
</reference>
<dbReference type="PANTHER" id="PTHR34761:SF1">
    <property type="entry name" value="NUCLEOLUS AND NEURAL PROGENITOR PROTEIN"/>
    <property type="match status" value="1"/>
</dbReference>
<protein>
    <submittedName>
        <fullName evidence="2">Nucleolus and neural progenitor protein</fullName>
    </submittedName>
</protein>
<keyword evidence="3" id="KW-1185">Reference proteome</keyword>
<feature type="domain" description="Nucleolus and neural progenitor protein-like N-terminal" evidence="1">
    <location>
        <begin position="6"/>
        <end position="197"/>
    </location>
</feature>
<dbReference type="InParanoid" id="A0A3Q3MHI6"/>
<dbReference type="Ensembl" id="ENSMAMT00000022888.2">
    <property type="protein sequence ID" value="ENSMAMP00000022316.1"/>
    <property type="gene ID" value="ENSMAMG00000028541.1"/>
</dbReference>
<dbReference type="PANTHER" id="PTHR34761">
    <property type="entry name" value="NUCLEOLUS AND NEURAL PROGENITOR PROTEIN"/>
    <property type="match status" value="1"/>
</dbReference>
<evidence type="ECO:0000259" key="1">
    <source>
        <dbReference type="Pfam" id="PF14780"/>
    </source>
</evidence>
<dbReference type="CTD" id="25871"/>
<dbReference type="GeneID" id="113122932"/>
<reference evidence="2" key="1">
    <citation type="submission" date="2025-08" db="UniProtKB">
        <authorList>
            <consortium name="Ensembl"/>
        </authorList>
    </citation>
    <scope>IDENTIFICATION</scope>
</reference>
<dbReference type="InterPro" id="IPR027951">
    <property type="entry name" value="Nepro_N"/>
</dbReference>
<dbReference type="OrthoDB" id="9899341at2759"/>
<dbReference type="FunCoup" id="A0A3Q3MHI6">
    <property type="interactions" value="1242"/>
</dbReference>
<dbReference type="RefSeq" id="XP_026150393.1">
    <property type="nucleotide sequence ID" value="XM_026294608.2"/>
</dbReference>
<organism evidence="2 3">
    <name type="scientific">Mastacembelus armatus</name>
    <name type="common">zig-zag eel</name>
    <dbReference type="NCBI Taxonomy" id="205130"/>
    <lineage>
        <taxon>Eukaryota</taxon>
        <taxon>Metazoa</taxon>
        <taxon>Chordata</taxon>
        <taxon>Craniata</taxon>
        <taxon>Vertebrata</taxon>
        <taxon>Euteleostomi</taxon>
        <taxon>Actinopterygii</taxon>
        <taxon>Neopterygii</taxon>
        <taxon>Teleostei</taxon>
        <taxon>Neoteleostei</taxon>
        <taxon>Acanthomorphata</taxon>
        <taxon>Anabantaria</taxon>
        <taxon>Synbranchiformes</taxon>
        <taxon>Mastacembelidae</taxon>
        <taxon>Mastacembelus</taxon>
    </lineage>
</organism>
<dbReference type="Proteomes" id="UP000261640">
    <property type="component" value="Unplaced"/>
</dbReference>
<dbReference type="Pfam" id="PF14780">
    <property type="entry name" value="NEPRO_N"/>
    <property type="match status" value="1"/>
</dbReference>
<proteinExistence type="predicted"/>
<evidence type="ECO:0000313" key="2">
    <source>
        <dbReference type="Ensembl" id="ENSMAMP00000022316.1"/>
    </source>
</evidence>
<evidence type="ECO:0000313" key="3">
    <source>
        <dbReference type="Proteomes" id="UP000261640"/>
    </source>
</evidence>
<dbReference type="InterPro" id="IPR052835">
    <property type="entry name" value="Nepro"/>
</dbReference>
<name>A0A3Q3MHI6_9TELE</name>
<accession>A0A3Q3MHI6</accession>
<dbReference type="GO" id="GO:0045747">
    <property type="term" value="P:positive regulation of Notch signaling pathway"/>
    <property type="evidence" value="ECO:0007669"/>
    <property type="project" value="TreeGrafter"/>
</dbReference>
<dbReference type="GO" id="GO:0005634">
    <property type="term" value="C:nucleus"/>
    <property type="evidence" value="ECO:0007669"/>
    <property type="project" value="TreeGrafter"/>
</dbReference>